<keyword evidence="8 10" id="KW-0131">Cell cycle</keyword>
<feature type="binding site" evidence="10">
    <location>
        <begin position="119"/>
        <end position="125"/>
    </location>
    <ligand>
        <name>ATP</name>
        <dbReference type="ChEBI" id="CHEBI:30616"/>
    </ligand>
</feature>
<evidence type="ECO:0000256" key="7">
    <source>
        <dbReference type="ARBA" id="ARBA00022984"/>
    </source>
</evidence>
<evidence type="ECO:0000256" key="3">
    <source>
        <dbReference type="ARBA" id="ARBA00022618"/>
    </source>
</evidence>
<dbReference type="PANTHER" id="PTHR43024:SF1">
    <property type="entry name" value="UDP-N-ACETYLMURAMOYL-TRIPEPTIDE--D-ALANYL-D-ALANINE LIGASE"/>
    <property type="match status" value="1"/>
</dbReference>
<comment type="catalytic activity">
    <reaction evidence="10 11">
        <text>D-alanyl-D-alanine + UDP-N-acetyl-alpha-D-muramoyl-L-alanyl-gamma-D-glutamyl-meso-2,6-diaminopimelate + ATP = UDP-N-acetyl-alpha-D-muramoyl-L-alanyl-gamma-D-glutamyl-meso-2,6-diaminopimeloyl-D-alanyl-D-alanine + ADP + phosphate + H(+)</text>
        <dbReference type="Rhea" id="RHEA:28374"/>
        <dbReference type="ChEBI" id="CHEBI:15378"/>
        <dbReference type="ChEBI" id="CHEBI:30616"/>
        <dbReference type="ChEBI" id="CHEBI:43474"/>
        <dbReference type="ChEBI" id="CHEBI:57822"/>
        <dbReference type="ChEBI" id="CHEBI:61386"/>
        <dbReference type="ChEBI" id="CHEBI:83905"/>
        <dbReference type="ChEBI" id="CHEBI:456216"/>
        <dbReference type="EC" id="6.3.2.10"/>
    </reaction>
</comment>
<evidence type="ECO:0000256" key="11">
    <source>
        <dbReference type="RuleBase" id="RU004136"/>
    </source>
</evidence>
<accession>A0ABW7CGY1</accession>
<dbReference type="NCBIfam" id="TIGR01143">
    <property type="entry name" value="murF"/>
    <property type="match status" value="1"/>
</dbReference>
<keyword evidence="9 10" id="KW-0961">Cell wall biogenesis/degradation</keyword>
<keyword evidence="6 10" id="KW-0133">Cell shape</keyword>
<evidence type="ECO:0000256" key="9">
    <source>
        <dbReference type="ARBA" id="ARBA00023316"/>
    </source>
</evidence>
<gene>
    <name evidence="10 15" type="primary">murF</name>
    <name evidence="15" type="ORF">VPK24_17800</name>
</gene>
<keyword evidence="2 10" id="KW-0436">Ligase</keyword>
<evidence type="ECO:0000259" key="12">
    <source>
        <dbReference type="Pfam" id="PF01225"/>
    </source>
</evidence>
<evidence type="ECO:0000256" key="8">
    <source>
        <dbReference type="ARBA" id="ARBA00023306"/>
    </source>
</evidence>
<dbReference type="RefSeq" id="WP_393015456.1">
    <property type="nucleotide sequence ID" value="NZ_JAZAQF010000094.1"/>
</dbReference>
<dbReference type="InterPro" id="IPR036565">
    <property type="entry name" value="Mur-like_cat_sf"/>
</dbReference>
<dbReference type="InterPro" id="IPR000713">
    <property type="entry name" value="Mur_ligase_N"/>
</dbReference>
<comment type="similarity">
    <text evidence="10">Belongs to the MurCDEF family. MurF subfamily.</text>
</comment>
<evidence type="ECO:0000313" key="15">
    <source>
        <dbReference type="EMBL" id="MFG3819504.1"/>
    </source>
</evidence>
<dbReference type="InterPro" id="IPR051046">
    <property type="entry name" value="MurCDEF_CellWall_CoF430Synth"/>
</dbReference>
<keyword evidence="3 10" id="KW-0132">Cell division</keyword>
<reference evidence="16" key="1">
    <citation type="journal article" date="2024" name="Algal Res.">
        <title>Biochemical, toxicological and genomic investigation of a high-biomass producing Limnothrix strain isolated from Italian shallow drinking water reservoir.</title>
        <authorList>
            <person name="Simonazzi M."/>
            <person name="Shishido T.K."/>
            <person name="Delbaje E."/>
            <person name="Wahlsten M."/>
            <person name="Fewer D.P."/>
            <person name="Sivonen K."/>
            <person name="Pezzolesi L."/>
            <person name="Pistocchi R."/>
        </authorList>
    </citation>
    <scope>NUCLEOTIDE SEQUENCE [LARGE SCALE GENOMIC DNA]</scope>
    <source>
        <strain evidence="16">LRLZ20PSL1</strain>
    </source>
</reference>
<dbReference type="Gene3D" id="3.40.1190.10">
    <property type="entry name" value="Mur-like, catalytic domain"/>
    <property type="match status" value="1"/>
</dbReference>
<comment type="subcellular location">
    <subcellularLocation>
        <location evidence="10 11">Cytoplasm</location>
    </subcellularLocation>
</comment>
<dbReference type="PANTHER" id="PTHR43024">
    <property type="entry name" value="UDP-N-ACETYLMURAMOYL-TRIPEPTIDE--D-ALANYL-D-ALANINE LIGASE"/>
    <property type="match status" value="1"/>
</dbReference>
<evidence type="ECO:0000259" key="13">
    <source>
        <dbReference type="Pfam" id="PF02875"/>
    </source>
</evidence>
<dbReference type="InterPro" id="IPR004101">
    <property type="entry name" value="Mur_ligase_C"/>
</dbReference>
<dbReference type="SUPFAM" id="SSF53623">
    <property type="entry name" value="MurD-like peptide ligases, catalytic domain"/>
    <property type="match status" value="1"/>
</dbReference>
<dbReference type="SUPFAM" id="SSF63418">
    <property type="entry name" value="MurE/MurF N-terminal domain"/>
    <property type="match status" value="1"/>
</dbReference>
<keyword evidence="1 10" id="KW-0963">Cytoplasm</keyword>
<dbReference type="Proteomes" id="UP001604335">
    <property type="component" value="Unassembled WGS sequence"/>
</dbReference>
<dbReference type="InterPro" id="IPR013221">
    <property type="entry name" value="Mur_ligase_cen"/>
</dbReference>
<keyword evidence="4 10" id="KW-0547">Nucleotide-binding</keyword>
<feature type="domain" description="Mur ligase central" evidence="14">
    <location>
        <begin position="117"/>
        <end position="295"/>
    </location>
</feature>
<evidence type="ECO:0000313" key="16">
    <source>
        <dbReference type="Proteomes" id="UP001604335"/>
    </source>
</evidence>
<keyword evidence="5 10" id="KW-0067">ATP-binding</keyword>
<evidence type="ECO:0000256" key="5">
    <source>
        <dbReference type="ARBA" id="ARBA00022840"/>
    </source>
</evidence>
<dbReference type="HAMAP" id="MF_02019">
    <property type="entry name" value="MurF"/>
    <property type="match status" value="1"/>
</dbReference>
<comment type="caution">
    <text evidence="15">The sequence shown here is derived from an EMBL/GenBank/DDBJ whole genome shotgun (WGS) entry which is preliminary data.</text>
</comment>
<keyword evidence="7 10" id="KW-0573">Peptidoglycan synthesis</keyword>
<dbReference type="InterPro" id="IPR036615">
    <property type="entry name" value="Mur_ligase_C_dom_sf"/>
</dbReference>
<protein>
    <recommendedName>
        <fullName evidence="10 11">UDP-N-acetylmuramoyl-tripeptide--D-alanyl-D-alanine ligase</fullName>
        <ecNumber evidence="10 11">6.3.2.10</ecNumber>
    </recommendedName>
    <alternativeName>
        <fullName evidence="10">D-alanyl-D-alanine-adding enzyme</fullName>
    </alternativeName>
</protein>
<feature type="domain" description="Mur ligase C-terminal" evidence="13">
    <location>
        <begin position="316"/>
        <end position="439"/>
    </location>
</feature>
<evidence type="ECO:0000256" key="6">
    <source>
        <dbReference type="ARBA" id="ARBA00022960"/>
    </source>
</evidence>
<dbReference type="Pfam" id="PF08245">
    <property type="entry name" value="Mur_ligase_M"/>
    <property type="match status" value="1"/>
</dbReference>
<evidence type="ECO:0000259" key="14">
    <source>
        <dbReference type="Pfam" id="PF08245"/>
    </source>
</evidence>
<dbReference type="SUPFAM" id="SSF53244">
    <property type="entry name" value="MurD-like peptide ligases, peptide-binding domain"/>
    <property type="match status" value="1"/>
</dbReference>
<dbReference type="GO" id="GO:0047480">
    <property type="term" value="F:UDP-N-acetylmuramoyl-tripeptide-D-alanyl-D-alanine ligase activity"/>
    <property type="evidence" value="ECO:0007669"/>
    <property type="project" value="UniProtKB-EC"/>
</dbReference>
<name>A0ABW7CGY1_9CYAN</name>
<evidence type="ECO:0000256" key="1">
    <source>
        <dbReference type="ARBA" id="ARBA00022490"/>
    </source>
</evidence>
<dbReference type="EC" id="6.3.2.10" evidence="10 11"/>
<feature type="domain" description="Mur ligase N-terminal catalytic" evidence="12">
    <location>
        <begin position="36"/>
        <end position="95"/>
    </location>
</feature>
<sequence length="455" mass="48358">MGNGLGTIAPFSLQEVAHITGATIQHLPDRALAQPITQINTDSREIGSGELFVALRGENFDGRSFVPGAIAAGAVAAIVEEPIDQPCPQLIVPNALTAYQALGRAWRDRANIPVVGVTGSAGKTTTKELVAAVLGTAGQVHKTHANFNNEIGVPKTLLQITGAHDFAVVELAMRGRGQIAELTQITRPNVGLITNVGTAHIGLLGSEQAIAEAKCELLTEMPIDSVAVLNADCARLMETASRLWPGEVIDYGFANGTFRGHLLDAQTLSVEGKTFPLPLPGRHNALNFLGALAVAKVLGVDWEPIAASLTVELPDGRARRHELPNGVTLLDETYNAGLESMTAALYLLAETPGRRRLAVLGTMKELGDRAPEFHQQVGELARDLRLEGLLILADDPTALHLAVGAEGIPCETFTTHEALIDRLQGELRSGDVWLLKASRSVGLDRVVRALLAPDR</sequence>
<evidence type="ECO:0000256" key="10">
    <source>
        <dbReference type="HAMAP-Rule" id="MF_02019"/>
    </source>
</evidence>
<evidence type="ECO:0000256" key="2">
    <source>
        <dbReference type="ARBA" id="ARBA00022598"/>
    </source>
</evidence>
<dbReference type="InterPro" id="IPR005863">
    <property type="entry name" value="UDP-N-AcMur_synth"/>
</dbReference>
<dbReference type="InterPro" id="IPR035911">
    <property type="entry name" value="MurE/MurF_N"/>
</dbReference>
<proteinExistence type="inferred from homology"/>
<dbReference type="Gene3D" id="3.40.1390.10">
    <property type="entry name" value="MurE/MurF, N-terminal domain"/>
    <property type="match status" value="1"/>
</dbReference>
<dbReference type="EMBL" id="JAZAQF010000094">
    <property type="protein sequence ID" value="MFG3819504.1"/>
    <property type="molecule type" value="Genomic_DNA"/>
</dbReference>
<keyword evidence="16" id="KW-1185">Reference proteome</keyword>
<dbReference type="Pfam" id="PF02875">
    <property type="entry name" value="Mur_ligase_C"/>
    <property type="match status" value="1"/>
</dbReference>
<dbReference type="Gene3D" id="3.90.190.20">
    <property type="entry name" value="Mur ligase, C-terminal domain"/>
    <property type="match status" value="1"/>
</dbReference>
<organism evidence="15 16">
    <name type="scientific">Limnothrix redekei LRLZ20PSL1</name>
    <dbReference type="NCBI Taxonomy" id="3112953"/>
    <lineage>
        <taxon>Bacteria</taxon>
        <taxon>Bacillati</taxon>
        <taxon>Cyanobacteriota</taxon>
        <taxon>Cyanophyceae</taxon>
        <taxon>Pseudanabaenales</taxon>
        <taxon>Pseudanabaenaceae</taxon>
        <taxon>Limnothrix</taxon>
    </lineage>
</organism>
<evidence type="ECO:0000256" key="4">
    <source>
        <dbReference type="ARBA" id="ARBA00022741"/>
    </source>
</evidence>
<comment type="function">
    <text evidence="10 11">Involved in cell wall formation. Catalyzes the final step in the synthesis of UDP-N-acetylmuramoyl-pentapeptide, the precursor of murein.</text>
</comment>
<comment type="pathway">
    <text evidence="10 11">Cell wall biogenesis; peptidoglycan biosynthesis.</text>
</comment>
<dbReference type="Pfam" id="PF01225">
    <property type="entry name" value="Mur_ligase"/>
    <property type="match status" value="1"/>
</dbReference>